<evidence type="ECO:0000313" key="4">
    <source>
        <dbReference type="WBParaSite" id="SCUD_0000016501-mRNA-1"/>
    </source>
</evidence>
<dbReference type="WBParaSite" id="SCUD_0000016501-mRNA-1">
    <property type="protein sequence ID" value="SCUD_0000016501-mRNA-1"/>
    <property type="gene ID" value="SCUD_0000016501"/>
</dbReference>
<sequence>MLFIYLIFLGGYEWILEDTIELTSEYCLFQNNIDKLLSIRWDWVNADDGGHLLSIIIDSEIFVFAPVCLNLSLSRNKLRGGHACQPTLMTTIGEVYVDWKPIACTRIVIADFNSSSSLSLSPHTSIEKKKSMPTQQQESCWRYSSITALRGGSSHRCFVKQAAWLRDGLSLVSAKTELQLFSQWPSDNFYNLFT</sequence>
<feature type="signal peptide" evidence="1">
    <location>
        <begin position="1"/>
        <end position="17"/>
    </location>
</feature>
<evidence type="ECO:0000256" key="1">
    <source>
        <dbReference type="SAM" id="SignalP"/>
    </source>
</evidence>
<dbReference type="STRING" id="6186.A0A183JBV9"/>
<evidence type="ECO:0000313" key="3">
    <source>
        <dbReference type="Proteomes" id="UP000279833"/>
    </source>
</evidence>
<evidence type="ECO:0000313" key="2">
    <source>
        <dbReference type="EMBL" id="VDO59908.1"/>
    </source>
</evidence>
<dbReference type="Proteomes" id="UP000279833">
    <property type="component" value="Unassembled WGS sequence"/>
</dbReference>
<keyword evidence="3" id="KW-1185">Reference proteome</keyword>
<reference evidence="2 3" key="2">
    <citation type="submission" date="2018-11" db="EMBL/GenBank/DDBJ databases">
        <authorList>
            <consortium name="Pathogen Informatics"/>
        </authorList>
    </citation>
    <scope>NUCLEOTIDE SEQUENCE [LARGE SCALE GENOMIC DNA]</scope>
    <source>
        <strain evidence="2">Dakar</strain>
        <strain evidence="3">Dakar, Senegal</strain>
    </source>
</reference>
<proteinExistence type="predicted"/>
<protein>
    <submittedName>
        <fullName evidence="4">Neuroblastoma-amplified sequence</fullName>
    </submittedName>
</protein>
<organism evidence="4">
    <name type="scientific">Schistosoma curassoni</name>
    <dbReference type="NCBI Taxonomy" id="6186"/>
    <lineage>
        <taxon>Eukaryota</taxon>
        <taxon>Metazoa</taxon>
        <taxon>Spiralia</taxon>
        <taxon>Lophotrochozoa</taxon>
        <taxon>Platyhelminthes</taxon>
        <taxon>Trematoda</taxon>
        <taxon>Digenea</taxon>
        <taxon>Strigeidida</taxon>
        <taxon>Schistosomatoidea</taxon>
        <taxon>Schistosomatidae</taxon>
        <taxon>Schistosoma</taxon>
    </lineage>
</organism>
<name>A0A183JBV9_9TREM</name>
<dbReference type="AlphaFoldDB" id="A0A183JBV9"/>
<accession>A0A183JBV9</accession>
<dbReference type="EMBL" id="UZAK01000092">
    <property type="protein sequence ID" value="VDO59908.1"/>
    <property type="molecule type" value="Genomic_DNA"/>
</dbReference>
<reference evidence="4" key="1">
    <citation type="submission" date="2016-06" db="UniProtKB">
        <authorList>
            <consortium name="WormBaseParasite"/>
        </authorList>
    </citation>
    <scope>IDENTIFICATION</scope>
</reference>
<feature type="chain" id="PRO_5043140503" evidence="1">
    <location>
        <begin position="18"/>
        <end position="194"/>
    </location>
</feature>
<keyword evidence="1" id="KW-0732">Signal</keyword>
<gene>
    <name evidence="2" type="ORF">SCUD_LOCUS166</name>
</gene>